<evidence type="ECO:0000313" key="1">
    <source>
        <dbReference type="EMBL" id="JAH45657.1"/>
    </source>
</evidence>
<reference evidence="1" key="2">
    <citation type="journal article" date="2015" name="Fish Shellfish Immunol.">
        <title>Early steps in the European eel (Anguilla anguilla)-Vibrio vulnificus interaction in the gills: Role of the RtxA13 toxin.</title>
        <authorList>
            <person name="Callol A."/>
            <person name="Pajuelo D."/>
            <person name="Ebbesson L."/>
            <person name="Teles M."/>
            <person name="MacKenzie S."/>
            <person name="Amaro C."/>
        </authorList>
    </citation>
    <scope>NUCLEOTIDE SEQUENCE</scope>
</reference>
<reference evidence="1" key="1">
    <citation type="submission" date="2014-11" db="EMBL/GenBank/DDBJ databases">
        <authorList>
            <person name="Amaro Gonzalez C."/>
        </authorList>
    </citation>
    <scope>NUCLEOTIDE SEQUENCE</scope>
</reference>
<proteinExistence type="predicted"/>
<name>A0A0E9SWL4_ANGAN</name>
<dbReference type="EMBL" id="GBXM01062920">
    <property type="protein sequence ID" value="JAH45657.1"/>
    <property type="molecule type" value="Transcribed_RNA"/>
</dbReference>
<protein>
    <submittedName>
        <fullName evidence="1">Uncharacterized protein</fullName>
    </submittedName>
</protein>
<organism evidence="1">
    <name type="scientific">Anguilla anguilla</name>
    <name type="common">European freshwater eel</name>
    <name type="synonym">Muraena anguilla</name>
    <dbReference type="NCBI Taxonomy" id="7936"/>
    <lineage>
        <taxon>Eukaryota</taxon>
        <taxon>Metazoa</taxon>
        <taxon>Chordata</taxon>
        <taxon>Craniata</taxon>
        <taxon>Vertebrata</taxon>
        <taxon>Euteleostomi</taxon>
        <taxon>Actinopterygii</taxon>
        <taxon>Neopterygii</taxon>
        <taxon>Teleostei</taxon>
        <taxon>Anguilliformes</taxon>
        <taxon>Anguillidae</taxon>
        <taxon>Anguilla</taxon>
    </lineage>
</organism>
<accession>A0A0E9SWL4</accession>
<dbReference type="AlphaFoldDB" id="A0A0E9SWL4"/>
<sequence length="45" mass="5266">MTRVNRIFFRIGDLYKLTTAFCSDASLHSPLGIVIQCWRVTRLEH</sequence>